<keyword evidence="3 6" id="KW-0812">Transmembrane</keyword>
<feature type="transmembrane region" description="Helical" evidence="6">
    <location>
        <begin position="12"/>
        <end position="39"/>
    </location>
</feature>
<comment type="subcellular location">
    <subcellularLocation>
        <location evidence="1 6">Membrane</location>
        <topology evidence="1 6">Multi-pass membrane protein</topology>
    </subcellularLocation>
</comment>
<keyword evidence="5 6" id="KW-0472">Membrane</keyword>
<sequence>MLLDKELNTGMLCIKYILVFFNFMFVVTGICLILVGWSINYIYFEYSEFLDAHFFSPGVLMIIIGILVFLVASFGCWGAYRESTCMIMIFSVMLAVIFVLELSAGVSAYVLQEDIPQLLERTITEALNESASQNSSARMMDVLQSELHCCGVHSYKDWEGIYPQTNNSITLPPSCCDPRYNSSDSTCGKVYSEGCLPQLEIFIRESIILLAGTASTIALIQLIGVSFSCSLAKMIRMQKTERDRQRWEMREQLINSYTQGEWNIRLSEPGNNGYDNVALQVK</sequence>
<keyword evidence="4 6" id="KW-1133">Transmembrane helix</keyword>
<evidence type="ECO:0000256" key="4">
    <source>
        <dbReference type="ARBA" id="ARBA00022989"/>
    </source>
</evidence>
<dbReference type="InterPro" id="IPR000301">
    <property type="entry name" value="Tetraspanin_animals"/>
</dbReference>
<dbReference type="SUPFAM" id="SSF48652">
    <property type="entry name" value="Tetraspanin"/>
    <property type="match status" value="1"/>
</dbReference>
<reference evidence="7" key="1">
    <citation type="submission" date="2015-11" db="EMBL/GenBank/DDBJ databases">
        <title>De novo transcriptome assembly of four potential Pierce s Disease insect vectors from Arizona vineyards.</title>
        <authorList>
            <person name="Tassone E.E."/>
        </authorList>
    </citation>
    <scope>NUCLEOTIDE SEQUENCE</scope>
</reference>
<feature type="transmembrane region" description="Helical" evidence="6">
    <location>
        <begin position="207"/>
        <end position="232"/>
    </location>
</feature>
<dbReference type="PRINTS" id="PR00259">
    <property type="entry name" value="TMFOUR"/>
</dbReference>
<evidence type="ECO:0000256" key="3">
    <source>
        <dbReference type="ARBA" id="ARBA00022692"/>
    </source>
</evidence>
<proteinExistence type="inferred from homology"/>
<evidence type="ECO:0000256" key="6">
    <source>
        <dbReference type="RuleBase" id="RU361218"/>
    </source>
</evidence>
<dbReference type="InterPro" id="IPR008952">
    <property type="entry name" value="Tetraspanin_EC2_sf"/>
</dbReference>
<evidence type="ECO:0000256" key="5">
    <source>
        <dbReference type="ARBA" id="ARBA00023136"/>
    </source>
</evidence>
<dbReference type="PANTHER" id="PTHR19282:SF456">
    <property type="entry name" value="CD63 MOLECULE"/>
    <property type="match status" value="1"/>
</dbReference>
<accession>A0A1B6FPI6</accession>
<dbReference type="EMBL" id="GECZ01017644">
    <property type="protein sequence ID" value="JAS52125.1"/>
    <property type="molecule type" value="Transcribed_RNA"/>
</dbReference>
<evidence type="ECO:0000256" key="2">
    <source>
        <dbReference type="ARBA" id="ARBA00006840"/>
    </source>
</evidence>
<dbReference type="InterPro" id="IPR018499">
    <property type="entry name" value="Tetraspanin/Peripherin"/>
</dbReference>
<dbReference type="PANTHER" id="PTHR19282">
    <property type="entry name" value="TETRASPANIN"/>
    <property type="match status" value="1"/>
</dbReference>
<dbReference type="GO" id="GO:0005886">
    <property type="term" value="C:plasma membrane"/>
    <property type="evidence" value="ECO:0007669"/>
    <property type="project" value="TreeGrafter"/>
</dbReference>
<evidence type="ECO:0000256" key="1">
    <source>
        <dbReference type="ARBA" id="ARBA00004141"/>
    </source>
</evidence>
<feature type="transmembrane region" description="Helical" evidence="6">
    <location>
        <begin position="59"/>
        <end position="80"/>
    </location>
</feature>
<feature type="transmembrane region" description="Helical" evidence="6">
    <location>
        <begin position="87"/>
        <end position="111"/>
    </location>
</feature>
<name>A0A1B6FPI6_9HEMI</name>
<dbReference type="PIRSF" id="PIRSF002419">
    <property type="entry name" value="Tetraspanin"/>
    <property type="match status" value="1"/>
</dbReference>
<dbReference type="AlphaFoldDB" id="A0A1B6FPI6"/>
<dbReference type="CDD" id="cd03127">
    <property type="entry name" value="tetraspanin_LEL"/>
    <property type="match status" value="1"/>
</dbReference>
<dbReference type="Pfam" id="PF00335">
    <property type="entry name" value="Tetraspanin"/>
    <property type="match status" value="1"/>
</dbReference>
<comment type="similarity">
    <text evidence="2 6">Belongs to the tetraspanin (TM4SF) family.</text>
</comment>
<dbReference type="Gene3D" id="1.10.1450.10">
    <property type="entry name" value="Tetraspanin"/>
    <property type="match status" value="1"/>
</dbReference>
<organism evidence="7">
    <name type="scientific">Cuerna arida</name>
    <dbReference type="NCBI Taxonomy" id="1464854"/>
    <lineage>
        <taxon>Eukaryota</taxon>
        <taxon>Metazoa</taxon>
        <taxon>Ecdysozoa</taxon>
        <taxon>Arthropoda</taxon>
        <taxon>Hexapoda</taxon>
        <taxon>Insecta</taxon>
        <taxon>Pterygota</taxon>
        <taxon>Neoptera</taxon>
        <taxon>Paraneoptera</taxon>
        <taxon>Hemiptera</taxon>
        <taxon>Auchenorrhyncha</taxon>
        <taxon>Membracoidea</taxon>
        <taxon>Cicadellidae</taxon>
        <taxon>Cicadellinae</taxon>
        <taxon>Proconiini</taxon>
        <taxon>Cuerna</taxon>
    </lineage>
</organism>
<evidence type="ECO:0000313" key="7">
    <source>
        <dbReference type="EMBL" id="JAS52125.1"/>
    </source>
</evidence>
<gene>
    <name evidence="7" type="ORF">g.31713</name>
</gene>
<protein>
    <recommendedName>
        <fullName evidence="6">Tetraspanin</fullName>
    </recommendedName>
</protein>